<comment type="caution">
    <text evidence="3">The sequence shown here is derived from an EMBL/GenBank/DDBJ whole genome shotgun (WGS) entry which is preliminary data.</text>
</comment>
<evidence type="ECO:0000256" key="1">
    <source>
        <dbReference type="ARBA" id="ARBA00023235"/>
    </source>
</evidence>
<dbReference type="GO" id="GO:0016853">
    <property type="term" value="F:isomerase activity"/>
    <property type="evidence" value="ECO:0007669"/>
    <property type="project" value="UniProtKB-KW"/>
</dbReference>
<dbReference type="InterPro" id="IPR014347">
    <property type="entry name" value="Tautomerase/MIF_sf"/>
</dbReference>
<name>A0A8J7K736_9GAMM</name>
<dbReference type="Proteomes" id="UP000640333">
    <property type="component" value="Unassembled WGS sequence"/>
</dbReference>
<gene>
    <name evidence="3" type="ORF">IOQ59_19590</name>
</gene>
<evidence type="ECO:0000313" key="4">
    <source>
        <dbReference type="Proteomes" id="UP000640333"/>
    </source>
</evidence>
<feature type="domain" description="4-oxalocrotonate tautomerase-like" evidence="2">
    <location>
        <begin position="2"/>
        <end position="45"/>
    </location>
</feature>
<evidence type="ECO:0000313" key="3">
    <source>
        <dbReference type="EMBL" id="MBE9399470.1"/>
    </source>
</evidence>
<proteinExistence type="predicted"/>
<sequence>MPVAKIDLLESCSAEEKERLGQELIDTICRTITVPRDRVKVIIHDQVISQRDGGGMTFIQG</sequence>
<reference evidence="3" key="1">
    <citation type="submission" date="2020-10" db="EMBL/GenBank/DDBJ databases">
        <title>Bacterium isolated from coastal waters sediment.</title>
        <authorList>
            <person name="Chen R.-J."/>
            <person name="Lu D.-C."/>
            <person name="Zhu K.-L."/>
            <person name="Du Z.-J."/>
        </authorList>
    </citation>
    <scope>NUCLEOTIDE SEQUENCE</scope>
    <source>
        <strain evidence="3">N1Y112</strain>
    </source>
</reference>
<evidence type="ECO:0000259" key="2">
    <source>
        <dbReference type="Pfam" id="PF01361"/>
    </source>
</evidence>
<dbReference type="SUPFAM" id="SSF55331">
    <property type="entry name" value="Tautomerase/MIF"/>
    <property type="match status" value="1"/>
</dbReference>
<dbReference type="EMBL" id="JADEYS010000028">
    <property type="protein sequence ID" value="MBE9399470.1"/>
    <property type="molecule type" value="Genomic_DNA"/>
</dbReference>
<dbReference type="Pfam" id="PF01361">
    <property type="entry name" value="Tautomerase"/>
    <property type="match status" value="1"/>
</dbReference>
<dbReference type="InterPro" id="IPR004370">
    <property type="entry name" value="4-OT-like_dom"/>
</dbReference>
<dbReference type="AlphaFoldDB" id="A0A8J7K736"/>
<accession>A0A8J7K736</accession>
<keyword evidence="4" id="KW-1185">Reference proteome</keyword>
<protein>
    <submittedName>
        <fullName evidence="3">Tautomerase family protein</fullName>
    </submittedName>
</protein>
<organism evidence="3 4">
    <name type="scientific">Pontibacterium sinense</name>
    <dbReference type="NCBI Taxonomy" id="2781979"/>
    <lineage>
        <taxon>Bacteria</taxon>
        <taxon>Pseudomonadati</taxon>
        <taxon>Pseudomonadota</taxon>
        <taxon>Gammaproteobacteria</taxon>
        <taxon>Oceanospirillales</taxon>
        <taxon>Oceanospirillaceae</taxon>
        <taxon>Pontibacterium</taxon>
    </lineage>
</organism>
<dbReference type="Gene3D" id="3.30.429.10">
    <property type="entry name" value="Macrophage Migration Inhibitory Factor"/>
    <property type="match status" value="1"/>
</dbReference>
<keyword evidence="1" id="KW-0413">Isomerase</keyword>
<dbReference type="RefSeq" id="WP_193955166.1">
    <property type="nucleotide sequence ID" value="NZ_JADEYS010000028.1"/>
</dbReference>